<dbReference type="GO" id="GO:0005975">
    <property type="term" value="P:carbohydrate metabolic process"/>
    <property type="evidence" value="ECO:0007669"/>
    <property type="project" value="InterPro"/>
</dbReference>
<dbReference type="InterPro" id="IPR011013">
    <property type="entry name" value="Gal_mutarotase_sf_dom"/>
</dbReference>
<proteinExistence type="predicted"/>
<dbReference type="GO" id="GO:0003824">
    <property type="term" value="F:catalytic activity"/>
    <property type="evidence" value="ECO:0007669"/>
    <property type="project" value="InterPro"/>
</dbReference>
<dbReference type="Gene3D" id="2.70.98.10">
    <property type="match status" value="1"/>
</dbReference>
<gene>
    <name evidence="2" type="ORF">KDW_03680</name>
</gene>
<comment type="caution">
    <text evidence="2">The sequence shown here is derived from an EMBL/GenBank/DDBJ whole genome shotgun (WGS) entry which is preliminary data.</text>
</comment>
<keyword evidence="3" id="KW-1185">Reference proteome</keyword>
<dbReference type="SUPFAM" id="SSF74650">
    <property type="entry name" value="Galactose mutarotase-like"/>
    <property type="match status" value="1"/>
</dbReference>
<dbReference type="AlphaFoldDB" id="A0A5J4KM39"/>
<dbReference type="GO" id="GO:0030246">
    <property type="term" value="F:carbohydrate binding"/>
    <property type="evidence" value="ECO:0007669"/>
    <property type="project" value="InterPro"/>
</dbReference>
<sequence length="91" mass="9779">MNLLGGGGNPQAYCTVEGQQLPSHSFDSTGEVLNVDKIHIGNSWLEQDMGFALSETATLWHFSIDTVTGSEAGFERTHQGSNFTSMATGTR</sequence>
<name>A0A5J4KM39_9CHLR</name>
<protein>
    <recommendedName>
        <fullName evidence="1">Alpha-amylase/4-alpha-glucanotransferase C-terminal domain-containing protein</fullName>
    </recommendedName>
</protein>
<dbReference type="EMBL" id="BKZW01000001">
    <property type="protein sequence ID" value="GER86206.1"/>
    <property type="molecule type" value="Genomic_DNA"/>
</dbReference>
<feature type="domain" description="Alpha-amylase/4-alpha-glucanotransferase C-terminal" evidence="1">
    <location>
        <begin position="9"/>
        <end position="84"/>
    </location>
</feature>
<reference evidence="2 3" key="1">
    <citation type="submission" date="2019-10" db="EMBL/GenBank/DDBJ databases">
        <title>Dictyobacter vulcani sp. nov., within the class Ktedonobacteria, isolated from soil of volcanic Mt. Zao.</title>
        <authorList>
            <person name="Zheng Y."/>
            <person name="Wang C.M."/>
            <person name="Sakai Y."/>
            <person name="Abe K."/>
            <person name="Yokota A."/>
            <person name="Yabe S."/>
        </authorList>
    </citation>
    <scope>NUCLEOTIDE SEQUENCE [LARGE SCALE GENOMIC DNA]</scope>
    <source>
        <strain evidence="2 3">W12</strain>
    </source>
</reference>
<dbReference type="Pfam" id="PF09095">
    <property type="entry name" value="AmyA-gluTrfs_C"/>
    <property type="match status" value="1"/>
</dbReference>
<dbReference type="Proteomes" id="UP000326912">
    <property type="component" value="Unassembled WGS sequence"/>
</dbReference>
<evidence type="ECO:0000313" key="3">
    <source>
        <dbReference type="Proteomes" id="UP000326912"/>
    </source>
</evidence>
<accession>A0A5J4KM39</accession>
<evidence type="ECO:0000259" key="1">
    <source>
        <dbReference type="Pfam" id="PF09095"/>
    </source>
</evidence>
<dbReference type="InterPro" id="IPR015179">
    <property type="entry name" value="A-amylase/a-glucTrfase_C"/>
</dbReference>
<organism evidence="2 3">
    <name type="scientific">Dictyobacter vulcani</name>
    <dbReference type="NCBI Taxonomy" id="2607529"/>
    <lineage>
        <taxon>Bacteria</taxon>
        <taxon>Bacillati</taxon>
        <taxon>Chloroflexota</taxon>
        <taxon>Ktedonobacteria</taxon>
        <taxon>Ktedonobacterales</taxon>
        <taxon>Dictyobacteraceae</taxon>
        <taxon>Dictyobacter</taxon>
    </lineage>
</organism>
<evidence type="ECO:0000313" key="2">
    <source>
        <dbReference type="EMBL" id="GER86206.1"/>
    </source>
</evidence>
<dbReference type="InterPro" id="IPR014718">
    <property type="entry name" value="GH-type_carb-bd"/>
</dbReference>